<dbReference type="Proteomes" id="UP000187735">
    <property type="component" value="Chromosome"/>
</dbReference>
<sequence>MTAALPPIYPEIVAWQKARLPDWYRATVVGDNQSRDLIEEELVGLATRVDERVRTLTASMTRSKGLFPDDWDDDIEPALQDINKCLCNMQSLRPQNQKCPVRSLSASAISRLRSSGGLRHSAWAR</sequence>
<protein>
    <submittedName>
        <fullName evidence="1">Uncharacterized protein</fullName>
    </submittedName>
</protein>
<dbReference type="KEGG" id="fmr:Fuma_04168"/>
<dbReference type="STRING" id="1891926.Fuma_04168"/>
<name>A0A1P8WKF7_9PLAN</name>
<keyword evidence="2" id="KW-1185">Reference proteome</keyword>
<accession>A0A1P8WKF7</accession>
<dbReference type="EMBL" id="CP017641">
    <property type="protein sequence ID" value="APZ94536.1"/>
    <property type="molecule type" value="Genomic_DNA"/>
</dbReference>
<dbReference type="AlphaFoldDB" id="A0A1P8WKF7"/>
<reference evidence="1 2" key="1">
    <citation type="journal article" date="2016" name="Front. Microbiol.">
        <title>Fuerstia marisgermanicae gen. nov., sp. nov., an Unusual Member of the Phylum Planctomycetes from the German Wadden Sea.</title>
        <authorList>
            <person name="Kohn T."/>
            <person name="Heuer A."/>
            <person name="Jogler M."/>
            <person name="Vollmers J."/>
            <person name="Boedeker C."/>
            <person name="Bunk B."/>
            <person name="Rast P."/>
            <person name="Borchert D."/>
            <person name="Glockner I."/>
            <person name="Freese H.M."/>
            <person name="Klenk H.P."/>
            <person name="Overmann J."/>
            <person name="Kaster A.K."/>
            <person name="Rohde M."/>
            <person name="Wiegand S."/>
            <person name="Jogler C."/>
        </authorList>
    </citation>
    <scope>NUCLEOTIDE SEQUENCE [LARGE SCALE GENOMIC DNA]</scope>
    <source>
        <strain evidence="1 2">NH11</strain>
    </source>
</reference>
<dbReference type="RefSeq" id="WP_077025820.1">
    <property type="nucleotide sequence ID" value="NZ_CP017641.1"/>
</dbReference>
<proteinExistence type="predicted"/>
<gene>
    <name evidence="1" type="ORF">Fuma_04168</name>
</gene>
<evidence type="ECO:0000313" key="2">
    <source>
        <dbReference type="Proteomes" id="UP000187735"/>
    </source>
</evidence>
<organism evidence="1 2">
    <name type="scientific">Fuerstiella marisgermanici</name>
    <dbReference type="NCBI Taxonomy" id="1891926"/>
    <lineage>
        <taxon>Bacteria</taxon>
        <taxon>Pseudomonadati</taxon>
        <taxon>Planctomycetota</taxon>
        <taxon>Planctomycetia</taxon>
        <taxon>Planctomycetales</taxon>
        <taxon>Planctomycetaceae</taxon>
        <taxon>Fuerstiella</taxon>
    </lineage>
</organism>
<evidence type="ECO:0000313" key="1">
    <source>
        <dbReference type="EMBL" id="APZ94536.1"/>
    </source>
</evidence>